<dbReference type="Proteomes" id="UP000069620">
    <property type="component" value="Unassembled WGS sequence"/>
</dbReference>
<name>A0A124DZ83_9MYCO</name>
<dbReference type="STRING" id="146020.RMCB_0665"/>
<dbReference type="AlphaFoldDB" id="A0A124DZ83"/>
<dbReference type="EMBL" id="BCSX01000007">
    <property type="protein sequence ID" value="GAS86569.1"/>
    <property type="molecule type" value="Genomic_DNA"/>
</dbReference>
<evidence type="ECO:0000313" key="1">
    <source>
        <dbReference type="EMBL" id="GAS86569.1"/>
    </source>
</evidence>
<dbReference type="OrthoDB" id="4734989at2"/>
<reference evidence="2" key="1">
    <citation type="journal article" date="2016" name="Genome Announc.">
        <title>Draft Genome Sequences of Five Rapidly Growing Mycobacterium Species, M. thermoresistibile, M. fortuitum subsp. acetamidolyticum, M. canariasense, M. brisbanense, and M. novocastrense.</title>
        <authorList>
            <person name="Katahira K."/>
            <person name="Ogura Y."/>
            <person name="Gotoh Y."/>
            <person name="Hayashi T."/>
        </authorList>
    </citation>
    <scope>NUCLEOTIDE SEQUENCE [LARGE SCALE GENOMIC DNA]</scope>
    <source>
        <strain evidence="2">JCM15654</strain>
    </source>
</reference>
<sequence>MERCEAHALTVEFDSSDHTQTLLRFAADLHRRRITITALSFTVPAAERVRIDAEFTATGRQARTAQRTLQGRIGVLRTALRGVGLISSA</sequence>
<protein>
    <submittedName>
        <fullName evidence="1">Uncharacterized protein</fullName>
    </submittedName>
</protein>
<keyword evidence="2" id="KW-1185">Reference proteome</keyword>
<proteinExistence type="predicted"/>
<reference evidence="2" key="2">
    <citation type="submission" date="2016-02" db="EMBL/GenBank/DDBJ databases">
        <title>Draft genome sequence of five rapidly growing Mycobacterium species.</title>
        <authorList>
            <person name="Katahira K."/>
            <person name="Gotou Y."/>
            <person name="Iida K."/>
            <person name="Ogura Y."/>
            <person name="Hayashi T."/>
        </authorList>
    </citation>
    <scope>NUCLEOTIDE SEQUENCE [LARGE SCALE GENOMIC DNA]</scope>
    <source>
        <strain evidence="2">JCM15654</strain>
    </source>
</reference>
<dbReference type="RefSeq" id="WP_062827611.1">
    <property type="nucleotide sequence ID" value="NZ_BCSX01000007.1"/>
</dbReference>
<organism evidence="1 2">
    <name type="scientific">Mycolicibacterium brisbanense</name>
    <dbReference type="NCBI Taxonomy" id="146020"/>
    <lineage>
        <taxon>Bacteria</taxon>
        <taxon>Bacillati</taxon>
        <taxon>Actinomycetota</taxon>
        <taxon>Actinomycetes</taxon>
        <taxon>Mycobacteriales</taxon>
        <taxon>Mycobacteriaceae</taxon>
        <taxon>Mycolicibacterium</taxon>
    </lineage>
</organism>
<comment type="caution">
    <text evidence="1">The sequence shown here is derived from an EMBL/GenBank/DDBJ whole genome shotgun (WGS) entry which is preliminary data.</text>
</comment>
<accession>A0A124DZ83</accession>
<gene>
    <name evidence="1" type="ORF">RMCB_0665</name>
</gene>
<evidence type="ECO:0000313" key="2">
    <source>
        <dbReference type="Proteomes" id="UP000069620"/>
    </source>
</evidence>